<evidence type="ECO:0000256" key="4">
    <source>
        <dbReference type="ARBA" id="ARBA00022989"/>
    </source>
</evidence>
<dbReference type="GO" id="GO:0016020">
    <property type="term" value="C:membrane"/>
    <property type="evidence" value="ECO:0007669"/>
    <property type="project" value="UniProtKB-SubCell"/>
</dbReference>
<evidence type="ECO:0000313" key="8">
    <source>
        <dbReference type="EMBL" id="RAL39367.1"/>
    </source>
</evidence>
<feature type="transmembrane region" description="Helical" evidence="6">
    <location>
        <begin position="284"/>
        <end position="303"/>
    </location>
</feature>
<organism evidence="8 9">
    <name type="scientific">Cuscuta australis</name>
    <dbReference type="NCBI Taxonomy" id="267555"/>
    <lineage>
        <taxon>Eukaryota</taxon>
        <taxon>Viridiplantae</taxon>
        <taxon>Streptophyta</taxon>
        <taxon>Embryophyta</taxon>
        <taxon>Tracheophyta</taxon>
        <taxon>Spermatophyta</taxon>
        <taxon>Magnoliopsida</taxon>
        <taxon>eudicotyledons</taxon>
        <taxon>Gunneridae</taxon>
        <taxon>Pentapetalae</taxon>
        <taxon>asterids</taxon>
        <taxon>lamiids</taxon>
        <taxon>Solanales</taxon>
        <taxon>Convolvulaceae</taxon>
        <taxon>Cuscuteae</taxon>
        <taxon>Cuscuta</taxon>
        <taxon>Cuscuta subgen. Grammica</taxon>
        <taxon>Cuscuta sect. Cleistogrammica</taxon>
    </lineage>
</organism>
<feature type="transmembrane region" description="Helical" evidence="6">
    <location>
        <begin position="357"/>
        <end position="377"/>
    </location>
</feature>
<dbReference type="PANTHER" id="PTHR22911">
    <property type="entry name" value="ACYL-MALONYL CONDENSING ENZYME-RELATED"/>
    <property type="match status" value="1"/>
</dbReference>
<protein>
    <recommendedName>
        <fullName evidence="7">EamA domain-containing protein</fullName>
    </recommendedName>
</protein>
<evidence type="ECO:0000256" key="2">
    <source>
        <dbReference type="ARBA" id="ARBA00007635"/>
    </source>
</evidence>
<accession>A0A328D0U7</accession>
<dbReference type="EMBL" id="NQVE01000200">
    <property type="protein sequence ID" value="RAL39367.1"/>
    <property type="molecule type" value="Genomic_DNA"/>
</dbReference>
<keyword evidence="4 6" id="KW-1133">Transmembrane helix</keyword>
<dbReference type="InterPro" id="IPR037185">
    <property type="entry name" value="EmrE-like"/>
</dbReference>
<feature type="transmembrane region" description="Helical" evidence="6">
    <location>
        <begin position="389"/>
        <end position="406"/>
    </location>
</feature>
<reference evidence="8 9" key="1">
    <citation type="submission" date="2018-06" db="EMBL/GenBank/DDBJ databases">
        <title>The Genome of Cuscuta australis (Dodder) Provides Insight into the Evolution of Plant Parasitism.</title>
        <authorList>
            <person name="Liu H."/>
        </authorList>
    </citation>
    <scope>NUCLEOTIDE SEQUENCE [LARGE SCALE GENOMIC DNA]</scope>
    <source>
        <strain evidence="9">cv. Yunnan</strain>
        <tissue evidence="8">Vines</tissue>
    </source>
</reference>
<evidence type="ECO:0000256" key="5">
    <source>
        <dbReference type="ARBA" id="ARBA00023136"/>
    </source>
</evidence>
<dbReference type="PANTHER" id="PTHR22911:SF6">
    <property type="entry name" value="SOLUTE CARRIER FAMILY 35 MEMBER G1"/>
    <property type="match status" value="1"/>
</dbReference>
<evidence type="ECO:0000313" key="9">
    <source>
        <dbReference type="Proteomes" id="UP000249390"/>
    </source>
</evidence>
<feature type="transmembrane region" description="Helical" evidence="6">
    <location>
        <begin position="438"/>
        <end position="460"/>
    </location>
</feature>
<evidence type="ECO:0000259" key="7">
    <source>
        <dbReference type="Pfam" id="PF00892"/>
    </source>
</evidence>
<dbReference type="InterPro" id="IPR000620">
    <property type="entry name" value="EamA_dom"/>
</dbReference>
<keyword evidence="3 6" id="KW-0812">Transmembrane</keyword>
<comment type="similarity">
    <text evidence="2">Belongs to the drug/metabolite transporter (DMT) superfamily. Plant drug/metabolite exporter (P-DME) (TC 2.A.7.4) family.</text>
</comment>
<feature type="domain" description="EamA" evidence="7">
    <location>
        <begin position="165"/>
        <end position="298"/>
    </location>
</feature>
<comment type="subcellular location">
    <subcellularLocation>
        <location evidence="1">Membrane</location>
        <topology evidence="1">Multi-pass membrane protein</topology>
    </subcellularLocation>
</comment>
<gene>
    <name evidence="8" type="ORF">DM860_002900</name>
</gene>
<dbReference type="Proteomes" id="UP000249390">
    <property type="component" value="Unassembled WGS sequence"/>
</dbReference>
<feature type="transmembrane region" description="Helical" evidence="6">
    <location>
        <begin position="164"/>
        <end position="183"/>
    </location>
</feature>
<name>A0A328D0U7_9ASTE</name>
<feature type="transmembrane region" description="Helical" evidence="6">
    <location>
        <begin position="323"/>
        <end position="345"/>
    </location>
</feature>
<evidence type="ECO:0000256" key="6">
    <source>
        <dbReference type="SAM" id="Phobius"/>
    </source>
</evidence>
<evidence type="ECO:0000256" key="1">
    <source>
        <dbReference type="ARBA" id="ARBA00004141"/>
    </source>
</evidence>
<feature type="transmembrane region" description="Helical" evidence="6">
    <location>
        <begin position="195"/>
        <end position="213"/>
    </location>
</feature>
<evidence type="ECO:0000256" key="3">
    <source>
        <dbReference type="ARBA" id="ARBA00022692"/>
    </source>
</evidence>
<keyword evidence="9" id="KW-1185">Reference proteome</keyword>
<sequence>MRDLKKRKEKNDNENEAGEKFHHFRWAIAGGRPLLTRRKLQPYSPSFVLGILKMAAGESSMSGGISAGANVEVGDGHLVEMSLLPGAVPADRLPDAVASSTDASIAISDDQITPLLPKPERTKINIFTISYPKRKSNKEQVVRSESDMSPFMEFITWAWSGSRYSGLLCVTLSSTIYCTMDFLSDIFSGQSISLFEMAFTRCTLLLIFSLVWLKRTGQPIFSLKSVTTLLALRAIVGYFSLSSFIHCIQRLPLSQAVVLSFTTPIMAAVAARFILHEKMKMTEIGGLATSFFGVLFLFQPMANSKGSLPDIGEANDTYVKGNYHIYAVFAGLSSSVAAGISYCLIRAGAKKTDQPVLTVFSFGLFASPAAGICTFAFENFVLPSCYSLLLMTVFGVLAFFAEITLARGLQLEKTSRAVNILYLEAALSQLLRMGYSRIASLGSLVGCSLILFSTSFTMLYCGHD</sequence>
<dbReference type="AlphaFoldDB" id="A0A328D0U7"/>
<keyword evidence="5 6" id="KW-0472">Membrane</keyword>
<comment type="caution">
    <text evidence="8">The sequence shown here is derived from an EMBL/GenBank/DDBJ whole genome shotgun (WGS) entry which is preliminary data.</text>
</comment>
<dbReference type="Pfam" id="PF00892">
    <property type="entry name" value="EamA"/>
    <property type="match status" value="1"/>
</dbReference>
<dbReference type="SUPFAM" id="SSF103481">
    <property type="entry name" value="Multidrug resistance efflux transporter EmrE"/>
    <property type="match status" value="1"/>
</dbReference>
<feature type="transmembrane region" description="Helical" evidence="6">
    <location>
        <begin position="257"/>
        <end position="275"/>
    </location>
</feature>
<proteinExistence type="inferred from homology"/>
<feature type="transmembrane region" description="Helical" evidence="6">
    <location>
        <begin position="225"/>
        <end position="245"/>
    </location>
</feature>